<evidence type="ECO:0000259" key="9">
    <source>
        <dbReference type="PROSITE" id="PS50929"/>
    </source>
</evidence>
<dbReference type="PANTHER" id="PTHR24221:SF654">
    <property type="entry name" value="ATP-BINDING CASSETTE SUB-FAMILY B MEMBER 6"/>
    <property type="match status" value="1"/>
</dbReference>
<evidence type="ECO:0000256" key="4">
    <source>
        <dbReference type="ARBA" id="ARBA00022840"/>
    </source>
</evidence>
<comment type="caution">
    <text evidence="10">The sequence shown here is derived from an EMBL/GenBank/DDBJ whole genome shotgun (WGS) entry which is preliminary data.</text>
</comment>
<keyword evidence="3" id="KW-0547">Nucleotide-binding</keyword>
<dbReference type="RefSeq" id="WP_309635715.1">
    <property type="nucleotide sequence ID" value="NZ_JARWAL010000002.1"/>
</dbReference>
<dbReference type="PROSITE" id="PS50929">
    <property type="entry name" value="ABC_TM1F"/>
    <property type="match status" value="1"/>
</dbReference>
<dbReference type="InterPro" id="IPR036640">
    <property type="entry name" value="ABC1_TM_sf"/>
</dbReference>
<dbReference type="Proteomes" id="UP001252270">
    <property type="component" value="Unassembled WGS sequence"/>
</dbReference>
<comment type="subcellular location">
    <subcellularLocation>
        <location evidence="1">Cell membrane</location>
        <topology evidence="1">Multi-pass membrane protein</topology>
    </subcellularLocation>
</comment>
<keyword evidence="4" id="KW-0067">ATP-binding</keyword>
<dbReference type="NCBIfam" id="TIGR02868">
    <property type="entry name" value="CydC"/>
    <property type="match status" value="1"/>
</dbReference>
<dbReference type="Pfam" id="PF00005">
    <property type="entry name" value="ABC_tran"/>
    <property type="match status" value="1"/>
</dbReference>
<evidence type="ECO:0000256" key="7">
    <source>
        <dbReference type="SAM" id="Phobius"/>
    </source>
</evidence>
<dbReference type="InterPro" id="IPR011527">
    <property type="entry name" value="ABC1_TM_dom"/>
</dbReference>
<evidence type="ECO:0000256" key="1">
    <source>
        <dbReference type="ARBA" id="ARBA00004651"/>
    </source>
</evidence>
<dbReference type="SUPFAM" id="SSF52540">
    <property type="entry name" value="P-loop containing nucleoside triphosphate hydrolases"/>
    <property type="match status" value="1"/>
</dbReference>
<name>A0ABU1GIH5_9GAMM</name>
<feature type="transmembrane region" description="Helical" evidence="7">
    <location>
        <begin position="291"/>
        <end position="315"/>
    </location>
</feature>
<dbReference type="InterPro" id="IPR017871">
    <property type="entry name" value="ABC_transporter-like_CS"/>
</dbReference>
<gene>
    <name evidence="10" type="primary">cydC</name>
    <name evidence="10" type="ORF">QC820_03025</name>
</gene>
<dbReference type="SUPFAM" id="SSF90123">
    <property type="entry name" value="ABC transporter transmembrane region"/>
    <property type="match status" value="1"/>
</dbReference>
<dbReference type="EMBL" id="JARWAL010000002">
    <property type="protein sequence ID" value="MDR5891774.1"/>
    <property type="molecule type" value="Genomic_DNA"/>
</dbReference>
<keyword evidence="2 7" id="KW-0812">Transmembrane</keyword>
<accession>A0ABU1GIH5</accession>
<sequence length="573" mass="60345">MSELKPAIRLVDLLRLRRGGWALAFTLGAATLLAVVALLAISGWFITAAAAAGVATVALLGFDYFRPAALIRLCAIVRTAGRYGERLASHHAALGLLKDLRCRLFDALGRRAPNAARPGPGSAAAMHRLVTDIDQLDRFALSALLPWAWAGLLSLVVMGLLAWLDLTLLLAALPGLLLAWLGLPLLTLWQGSRLARRDAALAEARREALVEPLAAITPLLLWGRWGQMQREVVDRDGRCLANQERQQRLASLVGALQQGALGLAIVAVLWWGAPLLLAPEAVDSRLTAALLLAAVLALLGLGEILAPLAGSFVSLGASLAARDRLNALVAGPPGEPASSGVGVGVGVEVPSAPWSLELSGVGARLPGALNGPEEVDLTLEGGEVLCLRGPSGCGKSTLLQVLAGELAPSAGACRLNGRPLEAWRLDETIGYLPQQWDLFDMSLAANLRLGDIDASDEALWALLDELALGDWARALPRGLDTPLGEYGAAVSGGQARRIALARLLLARRPVLLLDEPLAGLDAATRARVVECLLRRQGQGLLVIASHVALEAPAVRQRQLTLDEMGRPALRPTG</sequence>
<dbReference type="InterPro" id="IPR039421">
    <property type="entry name" value="Type_1_exporter"/>
</dbReference>
<feature type="transmembrane region" description="Helical" evidence="7">
    <location>
        <begin position="144"/>
        <end position="164"/>
    </location>
</feature>
<evidence type="ECO:0000313" key="11">
    <source>
        <dbReference type="Proteomes" id="UP001252270"/>
    </source>
</evidence>
<dbReference type="InterPro" id="IPR014223">
    <property type="entry name" value="ABC_CydC/D"/>
</dbReference>
<feature type="transmembrane region" description="Helical" evidence="7">
    <location>
        <begin position="45"/>
        <end position="65"/>
    </location>
</feature>
<keyword evidence="6 7" id="KW-0472">Membrane</keyword>
<dbReference type="Gene3D" id="1.20.1560.10">
    <property type="entry name" value="ABC transporter type 1, transmembrane domain"/>
    <property type="match status" value="1"/>
</dbReference>
<dbReference type="PROSITE" id="PS50893">
    <property type="entry name" value="ABC_TRANSPORTER_2"/>
    <property type="match status" value="1"/>
</dbReference>
<feature type="domain" description="ABC transmembrane type-1" evidence="9">
    <location>
        <begin position="22"/>
        <end position="317"/>
    </location>
</feature>
<evidence type="ECO:0000256" key="2">
    <source>
        <dbReference type="ARBA" id="ARBA00022692"/>
    </source>
</evidence>
<dbReference type="InterPro" id="IPR003593">
    <property type="entry name" value="AAA+_ATPase"/>
</dbReference>
<feature type="domain" description="ABC transporter" evidence="8">
    <location>
        <begin position="356"/>
        <end position="572"/>
    </location>
</feature>
<keyword evidence="11" id="KW-1185">Reference proteome</keyword>
<reference evidence="10 11" key="1">
    <citation type="submission" date="2023-04" db="EMBL/GenBank/DDBJ databases">
        <title>A long-awaited taxogenomic arrangement of the family Halomonadaceae.</title>
        <authorList>
            <person name="De La Haba R."/>
            <person name="Chuvochina M."/>
            <person name="Wittouck S."/>
            <person name="Arahal D.R."/>
            <person name="Sanchez-Porro C."/>
            <person name="Hugenholtz P."/>
            <person name="Ventosa A."/>
        </authorList>
    </citation>
    <scope>NUCLEOTIDE SEQUENCE [LARGE SCALE GENOMIC DNA]</scope>
    <source>
        <strain evidence="10 11">DSM 17332</strain>
    </source>
</reference>
<feature type="transmembrane region" description="Helical" evidence="7">
    <location>
        <begin position="170"/>
        <end position="189"/>
    </location>
</feature>
<dbReference type="PANTHER" id="PTHR24221">
    <property type="entry name" value="ATP-BINDING CASSETTE SUB-FAMILY B"/>
    <property type="match status" value="1"/>
</dbReference>
<dbReference type="InterPro" id="IPR027417">
    <property type="entry name" value="P-loop_NTPase"/>
</dbReference>
<dbReference type="Gene3D" id="3.40.50.300">
    <property type="entry name" value="P-loop containing nucleotide triphosphate hydrolases"/>
    <property type="match status" value="1"/>
</dbReference>
<evidence type="ECO:0000313" key="10">
    <source>
        <dbReference type="EMBL" id="MDR5891774.1"/>
    </source>
</evidence>
<evidence type="ECO:0000259" key="8">
    <source>
        <dbReference type="PROSITE" id="PS50893"/>
    </source>
</evidence>
<keyword evidence="5 7" id="KW-1133">Transmembrane helix</keyword>
<feature type="transmembrane region" description="Helical" evidence="7">
    <location>
        <begin position="249"/>
        <end position="271"/>
    </location>
</feature>
<proteinExistence type="predicted"/>
<organism evidence="10 11">
    <name type="scientific">Halomonas mongoliensis</name>
    <dbReference type="NCBI Taxonomy" id="321265"/>
    <lineage>
        <taxon>Bacteria</taxon>
        <taxon>Pseudomonadati</taxon>
        <taxon>Pseudomonadota</taxon>
        <taxon>Gammaproteobacteria</taxon>
        <taxon>Oceanospirillales</taxon>
        <taxon>Halomonadaceae</taxon>
        <taxon>Halomonas</taxon>
    </lineage>
</organism>
<evidence type="ECO:0000256" key="3">
    <source>
        <dbReference type="ARBA" id="ARBA00022741"/>
    </source>
</evidence>
<dbReference type="PROSITE" id="PS00211">
    <property type="entry name" value="ABC_TRANSPORTER_1"/>
    <property type="match status" value="1"/>
</dbReference>
<feature type="transmembrane region" description="Helical" evidence="7">
    <location>
        <begin position="21"/>
        <end position="39"/>
    </location>
</feature>
<dbReference type="SMART" id="SM00382">
    <property type="entry name" value="AAA"/>
    <property type="match status" value="1"/>
</dbReference>
<evidence type="ECO:0000256" key="6">
    <source>
        <dbReference type="ARBA" id="ARBA00023136"/>
    </source>
</evidence>
<dbReference type="InterPro" id="IPR003439">
    <property type="entry name" value="ABC_transporter-like_ATP-bd"/>
</dbReference>
<evidence type="ECO:0000256" key="5">
    <source>
        <dbReference type="ARBA" id="ARBA00022989"/>
    </source>
</evidence>
<protein>
    <submittedName>
        <fullName evidence="10">Thiol reductant ABC exporter subunit CydC</fullName>
    </submittedName>
</protein>